<dbReference type="SUPFAM" id="SSF55486">
    <property type="entry name" value="Metalloproteases ('zincins'), catalytic domain"/>
    <property type="match status" value="1"/>
</dbReference>
<evidence type="ECO:0000256" key="1">
    <source>
        <dbReference type="ARBA" id="ARBA00022670"/>
    </source>
</evidence>
<dbReference type="GO" id="GO:0030198">
    <property type="term" value="P:extracellular matrix organization"/>
    <property type="evidence" value="ECO:0007669"/>
    <property type="project" value="TreeGrafter"/>
</dbReference>
<feature type="binding site" evidence="6">
    <location>
        <position position="93"/>
    </location>
    <ligand>
        <name>Zn(2+)</name>
        <dbReference type="ChEBI" id="CHEBI:29105"/>
        <label>1</label>
    </ligand>
</feature>
<protein>
    <recommendedName>
        <fullName evidence="7">Peptidase metallopeptidase domain-containing protein</fullName>
    </recommendedName>
</protein>
<name>A0AAD9U5D4_9ROSI</name>
<dbReference type="InterPro" id="IPR006026">
    <property type="entry name" value="Peptidase_Metallo"/>
</dbReference>
<feature type="binding site" evidence="6">
    <location>
        <position position="72"/>
    </location>
    <ligand>
        <name>Ca(2+)</name>
        <dbReference type="ChEBI" id="CHEBI:29108"/>
        <label>3</label>
    </ligand>
</feature>
<evidence type="ECO:0000256" key="5">
    <source>
        <dbReference type="PIRSR" id="PIRSR621190-1"/>
    </source>
</evidence>
<keyword evidence="6" id="KW-0106">Calcium</keyword>
<keyword evidence="4 6" id="KW-0862">Zinc</keyword>
<dbReference type="InterPro" id="IPR001818">
    <property type="entry name" value="Pept_M10_metallopeptidase"/>
</dbReference>
<dbReference type="PANTHER" id="PTHR10201">
    <property type="entry name" value="MATRIX METALLOPROTEINASE"/>
    <property type="match status" value="1"/>
</dbReference>
<dbReference type="Pfam" id="PF00413">
    <property type="entry name" value="Peptidase_M10"/>
    <property type="match status" value="1"/>
</dbReference>
<feature type="binding site" evidence="6">
    <location>
        <position position="98"/>
    </location>
    <ligand>
        <name>Ca(2+)</name>
        <dbReference type="ChEBI" id="CHEBI:29108"/>
        <label>3</label>
    </ligand>
</feature>
<feature type="active site" evidence="5">
    <location>
        <position position="120"/>
    </location>
</feature>
<feature type="binding site" evidence="6">
    <location>
        <position position="65"/>
    </location>
    <ligand>
        <name>Zn(2+)</name>
        <dbReference type="ChEBI" id="CHEBI:29105"/>
        <label>1</label>
    </ligand>
</feature>
<evidence type="ECO:0000259" key="7">
    <source>
        <dbReference type="SMART" id="SM00235"/>
    </source>
</evidence>
<dbReference type="EMBL" id="JANJYI010000005">
    <property type="protein sequence ID" value="KAK2647770.1"/>
    <property type="molecule type" value="Genomic_DNA"/>
</dbReference>
<dbReference type="AlphaFoldDB" id="A0AAD9U5D4"/>
<gene>
    <name evidence="8" type="ORF">Ddye_015259</name>
</gene>
<feature type="binding site" evidence="6">
    <location>
        <position position="119"/>
    </location>
    <ligand>
        <name>Zn(2+)</name>
        <dbReference type="ChEBI" id="CHEBI:29105"/>
        <label>2</label>
        <note>catalytic</note>
    </ligand>
</feature>
<dbReference type="InterPro" id="IPR024079">
    <property type="entry name" value="MetalloPept_cat_dom_sf"/>
</dbReference>
<evidence type="ECO:0000313" key="8">
    <source>
        <dbReference type="EMBL" id="KAK2647770.1"/>
    </source>
</evidence>
<keyword evidence="1" id="KW-0645">Protease</keyword>
<evidence type="ECO:0000256" key="2">
    <source>
        <dbReference type="ARBA" id="ARBA00022723"/>
    </source>
</evidence>
<evidence type="ECO:0000256" key="6">
    <source>
        <dbReference type="PIRSR" id="PIRSR621190-2"/>
    </source>
</evidence>
<dbReference type="SMART" id="SM00235">
    <property type="entry name" value="ZnMc"/>
    <property type="match status" value="1"/>
</dbReference>
<feature type="domain" description="Peptidase metallopeptidase" evidence="7">
    <location>
        <begin position="2"/>
        <end position="139"/>
    </location>
</feature>
<dbReference type="PANTHER" id="PTHR10201:SF213">
    <property type="entry name" value="METALLOENDOPROTEINASE 2-MMP-LIKE"/>
    <property type="match status" value="1"/>
</dbReference>
<comment type="caution">
    <text evidence="8">The sequence shown here is derived from an EMBL/GenBank/DDBJ whole genome shotgun (WGS) entry which is preliminary data.</text>
</comment>
<sequence length="139" mass="15251">MGTSLIRLGFLRYSMDSGNSGTRGDSMEPVAKAFRTWQGNTHFTFSRVTDTTNANIKIGFSSRDHGDGVPFDGPWPLGQVIAHAFAPIDGRFHYDADEQWAAGVSPGSNSFDLETVALHEIGVMYFSDPGKIHKENLKN</sequence>
<comment type="cofactor">
    <cofactor evidence="6">
        <name>Zn(2+)</name>
        <dbReference type="ChEBI" id="CHEBI:29105"/>
    </cofactor>
    <text evidence="6">Binds 2 Zn(2+) ions per subunit.</text>
</comment>
<comment type="cofactor">
    <cofactor evidence="6">
        <name>Ca(2+)</name>
        <dbReference type="ChEBI" id="CHEBI:29108"/>
    </cofactor>
    <text evidence="6">Can bind about 5 Ca(2+) ions per subunit.</text>
</comment>
<accession>A0AAD9U5D4</accession>
<evidence type="ECO:0000256" key="3">
    <source>
        <dbReference type="ARBA" id="ARBA00022801"/>
    </source>
</evidence>
<dbReference type="GO" id="GO:0031012">
    <property type="term" value="C:extracellular matrix"/>
    <property type="evidence" value="ECO:0007669"/>
    <property type="project" value="InterPro"/>
</dbReference>
<keyword evidence="9" id="KW-1185">Reference proteome</keyword>
<dbReference type="PRINTS" id="PR00138">
    <property type="entry name" value="MATRIXIN"/>
</dbReference>
<dbReference type="Gene3D" id="3.40.390.10">
    <property type="entry name" value="Collagenase (Catalytic Domain)"/>
    <property type="match status" value="1"/>
</dbReference>
<keyword evidence="3" id="KW-0378">Hydrolase</keyword>
<dbReference type="GO" id="GO:0004222">
    <property type="term" value="F:metalloendopeptidase activity"/>
    <property type="evidence" value="ECO:0007669"/>
    <property type="project" value="InterPro"/>
</dbReference>
<dbReference type="InterPro" id="IPR021190">
    <property type="entry name" value="Pept_M10A"/>
</dbReference>
<proteinExistence type="predicted"/>
<feature type="binding site" evidence="6">
    <location>
        <position position="83"/>
    </location>
    <ligand>
        <name>Zn(2+)</name>
        <dbReference type="ChEBI" id="CHEBI:29105"/>
        <label>1</label>
    </ligand>
</feature>
<dbReference type="GO" id="GO:0008270">
    <property type="term" value="F:zinc ion binding"/>
    <property type="evidence" value="ECO:0007669"/>
    <property type="project" value="InterPro"/>
</dbReference>
<feature type="binding site" evidence="6">
    <location>
        <position position="67"/>
    </location>
    <ligand>
        <name>Zn(2+)</name>
        <dbReference type="ChEBI" id="CHEBI:29105"/>
        <label>1</label>
    </ligand>
</feature>
<dbReference type="GO" id="GO:0030574">
    <property type="term" value="P:collagen catabolic process"/>
    <property type="evidence" value="ECO:0007669"/>
    <property type="project" value="TreeGrafter"/>
</dbReference>
<reference evidence="8" key="1">
    <citation type="journal article" date="2023" name="Plant J.">
        <title>Genome sequences and population genomics provide insights into the demographic history, inbreeding, and mutation load of two 'living fossil' tree species of Dipteronia.</title>
        <authorList>
            <person name="Feng Y."/>
            <person name="Comes H.P."/>
            <person name="Chen J."/>
            <person name="Zhu S."/>
            <person name="Lu R."/>
            <person name="Zhang X."/>
            <person name="Li P."/>
            <person name="Qiu J."/>
            <person name="Olsen K.M."/>
            <person name="Qiu Y."/>
        </authorList>
    </citation>
    <scope>NUCLEOTIDE SEQUENCE</scope>
    <source>
        <strain evidence="8">KIB01</strain>
    </source>
</reference>
<organism evidence="8 9">
    <name type="scientific">Dipteronia dyeriana</name>
    <dbReference type="NCBI Taxonomy" id="168575"/>
    <lineage>
        <taxon>Eukaryota</taxon>
        <taxon>Viridiplantae</taxon>
        <taxon>Streptophyta</taxon>
        <taxon>Embryophyta</taxon>
        <taxon>Tracheophyta</taxon>
        <taxon>Spermatophyta</taxon>
        <taxon>Magnoliopsida</taxon>
        <taxon>eudicotyledons</taxon>
        <taxon>Gunneridae</taxon>
        <taxon>Pentapetalae</taxon>
        <taxon>rosids</taxon>
        <taxon>malvids</taxon>
        <taxon>Sapindales</taxon>
        <taxon>Sapindaceae</taxon>
        <taxon>Hippocastanoideae</taxon>
        <taxon>Acereae</taxon>
        <taxon>Dipteronia</taxon>
    </lineage>
</organism>
<feature type="binding site" evidence="6">
    <location>
        <position position="98"/>
    </location>
    <ligand>
        <name>Ca(2+)</name>
        <dbReference type="ChEBI" id="CHEBI:29108"/>
        <label>1</label>
    </ligand>
</feature>
<feature type="binding site" evidence="6">
    <location>
        <position position="95"/>
    </location>
    <ligand>
        <name>Ca(2+)</name>
        <dbReference type="ChEBI" id="CHEBI:29108"/>
        <label>3</label>
    </ligand>
</feature>
<evidence type="ECO:0000256" key="4">
    <source>
        <dbReference type="ARBA" id="ARBA00022833"/>
    </source>
</evidence>
<keyword evidence="2 6" id="KW-0479">Metal-binding</keyword>
<dbReference type="Proteomes" id="UP001280121">
    <property type="component" value="Unassembled WGS sequence"/>
</dbReference>
<feature type="binding site" evidence="6">
    <location>
        <position position="73"/>
    </location>
    <ligand>
        <name>Ca(2+)</name>
        <dbReference type="ChEBI" id="CHEBI:29108"/>
        <label>3</label>
    </ligand>
</feature>
<dbReference type="GO" id="GO:0006508">
    <property type="term" value="P:proteolysis"/>
    <property type="evidence" value="ECO:0007669"/>
    <property type="project" value="UniProtKB-KW"/>
</dbReference>
<evidence type="ECO:0000313" key="9">
    <source>
        <dbReference type="Proteomes" id="UP001280121"/>
    </source>
</evidence>